<feature type="transmembrane region" description="Helical" evidence="9">
    <location>
        <begin position="376"/>
        <end position="394"/>
    </location>
</feature>
<feature type="region of interest" description="Disordered" evidence="8">
    <location>
        <begin position="477"/>
        <end position="496"/>
    </location>
</feature>
<evidence type="ECO:0000313" key="10">
    <source>
        <dbReference type="EMBL" id="CAD8743941.1"/>
    </source>
</evidence>
<feature type="transmembrane region" description="Helical" evidence="9">
    <location>
        <begin position="59"/>
        <end position="78"/>
    </location>
</feature>
<evidence type="ECO:0000256" key="3">
    <source>
        <dbReference type="ARBA" id="ARBA00022475"/>
    </source>
</evidence>
<comment type="subcellular location">
    <subcellularLocation>
        <location evidence="1">Cell membrane</location>
        <topology evidence="1">Multi-pass membrane protein</topology>
    </subcellularLocation>
</comment>
<evidence type="ECO:0000256" key="5">
    <source>
        <dbReference type="ARBA" id="ARBA00022989"/>
    </source>
</evidence>
<sequence>MAETPLMRDGSEEGGRGVKTKAAHRVRTLGKLSLIGIMYFSVAGGPEGTETLVKTGGPLATFIGIIVLGVVFAVPLALMTAELSTMYPENGGFVLWAKAAFGDTAGGMAGWLQFCCSAVDTALYPGLFLTYVSQTMHADFAEEIKWAIKGGFIVMITVLNLAGIDSVGHGSSAMMFFLLAPFGVIALICATGAFTGTTVTGWPFETANLAESIPNPDWGQFVLVLIWNMGMWETASVCSGEVDDVSVQFPPALAITVVLVVLNYILPIASFVGLNGDASKYDNGFYITIIDTVGGPFWSTWLGVSQCVSASGLFTNGIVKNAWMLCGMGEQGMLPTVFASRLKWTGAPGVAIAITQLVTVGMVLYGDFEAVLAVDMLLYTASLLLEIASTIYLRHTEPDLERPYRIPCDGALLCLFFMPSVAIVFFGYAMAEFHDLLVTAIFIILGLILVEMLRRCKQHRPAWFAGDETVEHVEHHDPFAHQRKPEDEDGMYQSEDGFDRDTRMLLPNESTIRGIA</sequence>
<dbReference type="InterPro" id="IPR002293">
    <property type="entry name" value="AA/rel_permease1"/>
</dbReference>
<reference evidence="10" key="1">
    <citation type="submission" date="2021-01" db="EMBL/GenBank/DDBJ databases">
        <authorList>
            <person name="Corre E."/>
            <person name="Pelletier E."/>
            <person name="Niang G."/>
            <person name="Scheremetjew M."/>
            <person name="Finn R."/>
            <person name="Kale V."/>
            <person name="Holt S."/>
            <person name="Cochrane G."/>
            <person name="Meng A."/>
            <person name="Brown T."/>
            <person name="Cohen L."/>
        </authorList>
    </citation>
    <scope>NUCLEOTIDE SEQUENCE</scope>
    <source>
        <strain evidence="10">CCMP441</strain>
        <strain evidence="11">CCMP644</strain>
    </source>
</reference>
<keyword evidence="6 9" id="KW-0472">Membrane</keyword>
<dbReference type="EMBL" id="HBFK01016951">
    <property type="protein sequence ID" value="CAD8743941.1"/>
    <property type="molecule type" value="Transcribed_RNA"/>
</dbReference>
<evidence type="ECO:0000313" key="11">
    <source>
        <dbReference type="EMBL" id="CAD8986986.1"/>
    </source>
</evidence>
<evidence type="ECO:0000256" key="2">
    <source>
        <dbReference type="ARBA" id="ARBA00022448"/>
    </source>
</evidence>
<feature type="transmembrane region" description="Helical" evidence="9">
    <location>
        <begin position="406"/>
        <end position="430"/>
    </location>
</feature>
<feature type="transmembrane region" description="Helical" evidence="9">
    <location>
        <begin position="252"/>
        <end position="274"/>
    </location>
</feature>
<evidence type="ECO:0000256" key="4">
    <source>
        <dbReference type="ARBA" id="ARBA00022692"/>
    </source>
</evidence>
<evidence type="ECO:0000256" key="6">
    <source>
        <dbReference type="ARBA" id="ARBA00023136"/>
    </source>
</evidence>
<gene>
    <name evidence="11" type="ORF">HAND00432_LOCUS37999</name>
    <name evidence="10" type="ORF">HAND1043_LOCUS10436</name>
</gene>
<dbReference type="PANTHER" id="PTHR45826:SF2">
    <property type="entry name" value="AMINO ACID TRANSPORTER"/>
    <property type="match status" value="1"/>
</dbReference>
<dbReference type="GO" id="GO:0005886">
    <property type="term" value="C:plasma membrane"/>
    <property type="evidence" value="ECO:0007669"/>
    <property type="project" value="UniProtKB-SubCell"/>
</dbReference>
<evidence type="ECO:0000256" key="7">
    <source>
        <dbReference type="ARBA" id="ARBA00024041"/>
    </source>
</evidence>
<dbReference type="AlphaFoldDB" id="A0A6U4JRF5"/>
<evidence type="ECO:0008006" key="12">
    <source>
        <dbReference type="Google" id="ProtNLM"/>
    </source>
</evidence>
<feature type="compositionally biased region" description="Basic and acidic residues" evidence="8">
    <location>
        <begin position="477"/>
        <end position="486"/>
    </location>
</feature>
<organism evidence="10">
    <name type="scientific">Hemiselmis andersenii</name>
    <name type="common">Cryptophyte alga</name>
    <dbReference type="NCBI Taxonomy" id="464988"/>
    <lineage>
        <taxon>Eukaryota</taxon>
        <taxon>Cryptophyceae</taxon>
        <taxon>Cryptomonadales</taxon>
        <taxon>Hemiselmidaceae</taxon>
        <taxon>Hemiselmis</taxon>
    </lineage>
</organism>
<dbReference type="InterPro" id="IPR044566">
    <property type="entry name" value="RMV1-like"/>
</dbReference>
<keyword evidence="3" id="KW-1003">Cell membrane</keyword>
<dbReference type="PANTHER" id="PTHR45826">
    <property type="entry name" value="POLYAMINE TRANSPORTER PUT1"/>
    <property type="match status" value="1"/>
</dbReference>
<evidence type="ECO:0000256" key="8">
    <source>
        <dbReference type="SAM" id="MobiDB-lite"/>
    </source>
</evidence>
<evidence type="ECO:0000256" key="9">
    <source>
        <dbReference type="SAM" id="Phobius"/>
    </source>
</evidence>
<dbReference type="Gene3D" id="1.20.1740.10">
    <property type="entry name" value="Amino acid/polyamine transporter I"/>
    <property type="match status" value="1"/>
</dbReference>
<dbReference type="EMBL" id="HBFX01062952">
    <property type="protein sequence ID" value="CAD8986986.1"/>
    <property type="molecule type" value="Transcribed_RNA"/>
</dbReference>
<feature type="transmembrane region" description="Helical" evidence="9">
    <location>
        <begin position="146"/>
        <end position="164"/>
    </location>
</feature>
<feature type="transmembrane region" description="Helical" evidence="9">
    <location>
        <begin position="176"/>
        <end position="194"/>
    </location>
</feature>
<dbReference type="Pfam" id="PF13520">
    <property type="entry name" value="AA_permease_2"/>
    <property type="match status" value="1"/>
</dbReference>
<comment type="similarity">
    <text evidence="7">Belongs to the amino acid-polyamine-organocation (APC) superfamily. Polyamine:cation symporter (PHS) (TC 2.A.3.12) family.</text>
</comment>
<dbReference type="GO" id="GO:0015203">
    <property type="term" value="F:polyamine transmembrane transporter activity"/>
    <property type="evidence" value="ECO:0007669"/>
    <property type="project" value="UniProtKB-ARBA"/>
</dbReference>
<evidence type="ECO:0000256" key="1">
    <source>
        <dbReference type="ARBA" id="ARBA00004651"/>
    </source>
</evidence>
<keyword evidence="4 9" id="KW-0812">Transmembrane</keyword>
<keyword evidence="5 9" id="KW-1133">Transmembrane helix</keyword>
<dbReference type="PIRSF" id="PIRSF006060">
    <property type="entry name" value="AA_transporter"/>
    <property type="match status" value="1"/>
</dbReference>
<accession>A0A6U4JRF5</accession>
<feature type="transmembrane region" description="Helical" evidence="9">
    <location>
        <begin position="436"/>
        <end position="453"/>
    </location>
</feature>
<proteinExistence type="inferred from homology"/>
<protein>
    <recommendedName>
        <fullName evidence="12">Amino acid permease/ SLC12A domain-containing protein</fullName>
    </recommendedName>
</protein>
<name>A0A6U4JRF5_HEMAN</name>
<feature type="transmembrane region" description="Helical" evidence="9">
    <location>
        <begin position="344"/>
        <end position="364"/>
    </location>
</feature>
<keyword evidence="2" id="KW-0813">Transport</keyword>